<dbReference type="AlphaFoldDB" id="A0A6C0CMV1"/>
<dbReference type="EMBL" id="MN739451">
    <property type="protein sequence ID" value="QHT05210.1"/>
    <property type="molecule type" value="Genomic_DNA"/>
</dbReference>
<accession>A0A6C0CMV1</accession>
<evidence type="ECO:0000313" key="1">
    <source>
        <dbReference type="EMBL" id="QHT05210.1"/>
    </source>
</evidence>
<dbReference type="InterPro" id="IPR046163">
    <property type="entry name" value="DUF6165"/>
</dbReference>
<dbReference type="Pfam" id="PF19662">
    <property type="entry name" value="DUF6165"/>
    <property type="match status" value="1"/>
</dbReference>
<dbReference type="SUPFAM" id="SSF53756">
    <property type="entry name" value="UDP-Glycosyltransferase/glycogen phosphorylase"/>
    <property type="match status" value="1"/>
</dbReference>
<reference evidence="1" key="1">
    <citation type="journal article" date="2020" name="Nature">
        <title>Giant virus diversity and host interactions through global metagenomics.</title>
        <authorList>
            <person name="Schulz F."/>
            <person name="Roux S."/>
            <person name="Paez-Espino D."/>
            <person name="Jungbluth S."/>
            <person name="Walsh D.A."/>
            <person name="Denef V.J."/>
            <person name="McMahon K.D."/>
            <person name="Konstantinidis K.T."/>
            <person name="Eloe-Fadrosh E.A."/>
            <person name="Kyrpides N.C."/>
            <person name="Woyke T."/>
        </authorList>
    </citation>
    <scope>NUCLEOTIDE SEQUENCE</scope>
    <source>
        <strain evidence="1">GVMAG-M-3300021375-17</strain>
    </source>
</reference>
<organism evidence="1">
    <name type="scientific">viral metagenome</name>
    <dbReference type="NCBI Taxonomy" id="1070528"/>
    <lineage>
        <taxon>unclassified sequences</taxon>
        <taxon>metagenomes</taxon>
        <taxon>organismal metagenomes</taxon>
    </lineage>
</organism>
<dbReference type="Gene3D" id="3.40.50.2000">
    <property type="entry name" value="Glycogen Phosphorylase B"/>
    <property type="match status" value="1"/>
</dbReference>
<name>A0A6C0CMV1_9ZZZZ</name>
<proteinExistence type="predicted"/>
<sequence length="546" mass="64904">MNCKVSCSFGEIIDKMTILKIKIENSQNESTLENVQHELTTILTDIPEASDDDELFQNLFFINKQLWNLEDKIREKSTKMEYDQQYVKYAEDIHKMNDVRYLIKKRINQKYNSIIVEEKIHQYSSIINASKKSDTFETNQMSNKERYLNMAKLCYSKGEYRKSYEIIIDIFKKNPQNISYDEFYVDLICSYMNVYFMFQDTNHYVDQIQYIHQNLSSLNISEGLREHTKQILVHHFLRILQYRHAYDYLNKLGSINGPGVQNTNMSFFKKEDIGKTILLYDGGGIGDKFMLSRFIPKVCDLYPDNYVLFFVNDNLCWIFTKLFKSYTRLRIIPYSKNHLIDHFDYHCNLLSLVKYLNYSYNDIYFTPMLKSIEMSQNERNKPIIEKIQKNTKPTYIFNWKGNDKNSSEKYNRCIPLETAIPLLKLDHIRWIVITKNISEEENRVLERFNIPSYGNIIDIGTNCFEDTMEILKYVNGVISTDTSIVHLSANTNTKTYVLLTKGCEWRWTTQKERNNWYPNIELIQQSEQGKWNDVITKTEKILMKCT</sequence>
<evidence type="ECO:0008006" key="2">
    <source>
        <dbReference type="Google" id="ProtNLM"/>
    </source>
</evidence>
<protein>
    <recommendedName>
        <fullName evidence="2">TPR repeat-containing protein</fullName>
    </recommendedName>
</protein>